<dbReference type="OrthoDB" id="1492609at2"/>
<protein>
    <submittedName>
        <fullName evidence="1">Uncharacterized protein</fullName>
    </submittedName>
</protein>
<evidence type="ECO:0000313" key="2">
    <source>
        <dbReference type="Proteomes" id="UP000036520"/>
    </source>
</evidence>
<organism evidence="1 2">
    <name type="scientific">Cyclobacterium amurskyense</name>
    <dbReference type="NCBI Taxonomy" id="320787"/>
    <lineage>
        <taxon>Bacteria</taxon>
        <taxon>Pseudomonadati</taxon>
        <taxon>Bacteroidota</taxon>
        <taxon>Cytophagia</taxon>
        <taxon>Cytophagales</taxon>
        <taxon>Cyclobacteriaceae</taxon>
        <taxon>Cyclobacterium</taxon>
    </lineage>
</organism>
<dbReference type="Proteomes" id="UP000036520">
    <property type="component" value="Chromosome"/>
</dbReference>
<proteinExistence type="predicted"/>
<reference evidence="1 2" key="1">
    <citation type="submission" date="2015-07" db="EMBL/GenBank/DDBJ databases">
        <authorList>
            <person name="Kim K.M."/>
        </authorList>
    </citation>
    <scope>NUCLEOTIDE SEQUENCE [LARGE SCALE GENOMIC DNA]</scope>
    <source>
        <strain evidence="1 2">KCTC 12363</strain>
    </source>
</reference>
<dbReference type="EMBL" id="CP012040">
    <property type="protein sequence ID" value="AKP52691.1"/>
    <property type="molecule type" value="Genomic_DNA"/>
</dbReference>
<accession>A0A0H4PDZ6</accession>
<keyword evidence="2" id="KW-1185">Reference proteome</keyword>
<dbReference type="KEGG" id="camu:CA2015_3300"/>
<dbReference type="RefSeq" id="WP_048642880.1">
    <property type="nucleotide sequence ID" value="NZ_CP012040.1"/>
</dbReference>
<gene>
    <name evidence="1" type="ORF">CA2015_3300</name>
</gene>
<evidence type="ECO:0000313" key="1">
    <source>
        <dbReference type="EMBL" id="AKP52691.1"/>
    </source>
</evidence>
<sequence>MERLHLDLTKNKLKGPTQEQIVTCNQWAATAFDKYHSDSNAEIEFNIDGIIRNAILEWDSNFSKSAMKEKIDMANHGGVAMAWFIMSVLQFYTYVEQSEIGDGVDYRFKYVEPDDDDLNFLDDYHYVEISGILEESKTNSLKGRIKHKHEQIKKGGKRDKSSSVIVTLFKKPTTVKEIHK</sequence>
<name>A0A0H4PDZ6_9BACT</name>
<dbReference type="AlphaFoldDB" id="A0A0H4PDZ6"/>
<dbReference type="PATRIC" id="fig|320787.5.peg.3604"/>